<evidence type="ECO:0000313" key="4">
    <source>
        <dbReference type="Proteomes" id="UP000293289"/>
    </source>
</evidence>
<proteinExistence type="predicted"/>
<accession>A0A4Q7MLI3</accession>
<dbReference type="InterPro" id="IPR025159">
    <property type="entry name" value="AbiEi_N"/>
</dbReference>
<feature type="region of interest" description="Disordered" evidence="1">
    <location>
        <begin position="228"/>
        <end position="256"/>
    </location>
</feature>
<evidence type="ECO:0000313" key="3">
    <source>
        <dbReference type="EMBL" id="RZS67642.1"/>
    </source>
</evidence>
<feature type="compositionally biased region" description="Basic and acidic residues" evidence="1">
    <location>
        <begin position="246"/>
        <end position="256"/>
    </location>
</feature>
<evidence type="ECO:0000256" key="1">
    <source>
        <dbReference type="SAM" id="MobiDB-lite"/>
    </source>
</evidence>
<feature type="domain" description="AbiEi antitoxin N-terminal" evidence="2">
    <location>
        <begin position="130"/>
        <end position="167"/>
    </location>
</feature>
<protein>
    <recommendedName>
        <fullName evidence="2">AbiEi antitoxin N-terminal domain-containing protein</fullName>
    </recommendedName>
</protein>
<reference evidence="3 4" key="1">
    <citation type="submission" date="2019-02" db="EMBL/GenBank/DDBJ databases">
        <title>Genomic Encyclopedia of Type Strains, Phase IV (KMG-IV): sequencing the most valuable type-strain genomes for metagenomic binning, comparative biology and taxonomic classification.</title>
        <authorList>
            <person name="Goeker M."/>
        </authorList>
    </citation>
    <scope>NUCLEOTIDE SEQUENCE [LARGE SCALE GENOMIC DNA]</scope>
    <source>
        <strain evidence="3 4">DSM 43045</strain>
    </source>
</reference>
<keyword evidence="4" id="KW-1185">Reference proteome</keyword>
<dbReference type="AlphaFoldDB" id="A0A4Q7MLI3"/>
<dbReference type="EMBL" id="SGWY01000001">
    <property type="protein sequence ID" value="RZS67642.1"/>
    <property type="molecule type" value="Genomic_DNA"/>
</dbReference>
<organism evidence="3 4">
    <name type="scientific">Agromyces ramosus</name>
    <dbReference type="NCBI Taxonomy" id="33879"/>
    <lineage>
        <taxon>Bacteria</taxon>
        <taxon>Bacillati</taxon>
        <taxon>Actinomycetota</taxon>
        <taxon>Actinomycetes</taxon>
        <taxon>Micrococcales</taxon>
        <taxon>Microbacteriaceae</taxon>
        <taxon>Agromyces</taxon>
    </lineage>
</organism>
<name>A0A4Q7MLI3_9MICO</name>
<gene>
    <name evidence="3" type="ORF">EV187_0063</name>
</gene>
<evidence type="ECO:0000259" key="2">
    <source>
        <dbReference type="Pfam" id="PF13338"/>
    </source>
</evidence>
<comment type="caution">
    <text evidence="3">The sequence shown here is derived from an EMBL/GenBank/DDBJ whole genome shotgun (WGS) entry which is preliminary data.</text>
</comment>
<dbReference type="Proteomes" id="UP000293289">
    <property type="component" value="Unassembled WGS sequence"/>
</dbReference>
<dbReference type="Pfam" id="PF13338">
    <property type="entry name" value="AbiEi_4"/>
    <property type="match status" value="1"/>
</dbReference>
<sequence length="256" mass="28249">MPVLAFRSRCLSYPGVDARPSVQMRVLVFRCPSRCSDARRGVPESVPVPVFRSQGVGALASQGCWTWWASRRRLLLRGRGTNNRYGARESSCTGDASASAFSEVEQSRAPGTVDGNTRVVRFERETKALGGIARRSDLRRMGLDDEAVRNLVAHGRLIRVRQAWYALPGTDLDAMRACSIGGRLACASALRFHGDPVEDAGILHVELPANATARRLEGDWEHVRLHQPRHPSGGNRAVVDPSAARRQWERCGRATR</sequence>